<feature type="compositionally biased region" description="Acidic residues" evidence="1">
    <location>
        <begin position="341"/>
        <end position="356"/>
    </location>
</feature>
<protein>
    <submittedName>
        <fullName evidence="2">Uncharacterized protein</fullName>
    </submittedName>
</protein>
<feature type="compositionally biased region" description="Acidic residues" evidence="1">
    <location>
        <begin position="184"/>
        <end position="197"/>
    </location>
</feature>
<evidence type="ECO:0000256" key="1">
    <source>
        <dbReference type="SAM" id="MobiDB-lite"/>
    </source>
</evidence>
<feature type="region of interest" description="Disordered" evidence="1">
    <location>
        <begin position="306"/>
        <end position="374"/>
    </location>
</feature>
<feature type="compositionally biased region" description="Acidic residues" evidence="1">
    <location>
        <begin position="99"/>
        <end position="110"/>
    </location>
</feature>
<sequence>MPPFSKQRRNTVYDLTALRIHHDDFRIPSSDSNYRYRRDKKIIRDVRGNWIAKDAGGTGKIPWYTKVDGGEDEDEEEGEDMEVDKDEEGDVTQGAVDTEKEDEGGSSEDEEYRRGQRRRFYEDMSYLDDHVHPQQPSGSMPVPDSDLLKTIHYFASVYYNDMGQLYDSKRRAAQLKKRKRMQEEDSPEPSEDEDVDGEGALVPGIEDEGEEQDEEDWVDEDAAPTGDEDESDEEDSRPLKRQAISKGKGKERDESRSVTSRRKARRGKKRVDRDWAEVHRNQNMYRRFDGSALIALGMLVQEFIKENIGPPLPVRRNPKKEEGGHDLPDRPTEPGDARMEDQEEDDEERTSDEGEESPTVVGVDDYDDSDSDDD</sequence>
<feature type="compositionally biased region" description="Acidic residues" evidence="1">
    <location>
        <begin position="364"/>
        <end position="374"/>
    </location>
</feature>
<proteinExistence type="predicted"/>
<feature type="compositionally biased region" description="Basic and acidic residues" evidence="1">
    <location>
        <begin position="111"/>
        <end position="132"/>
    </location>
</feature>
<dbReference type="Proteomes" id="UP001385951">
    <property type="component" value="Unassembled WGS sequence"/>
</dbReference>
<dbReference type="EMBL" id="JASBNA010000001">
    <property type="protein sequence ID" value="KAK7696066.1"/>
    <property type="molecule type" value="Genomic_DNA"/>
</dbReference>
<feature type="region of interest" description="Disordered" evidence="1">
    <location>
        <begin position="172"/>
        <end position="287"/>
    </location>
</feature>
<accession>A0AAW0GRE6</accession>
<feature type="compositionally biased region" description="Basic and acidic residues" evidence="1">
    <location>
        <begin position="271"/>
        <end position="280"/>
    </location>
</feature>
<keyword evidence="3" id="KW-1185">Reference proteome</keyword>
<feature type="compositionally biased region" description="Acidic residues" evidence="1">
    <location>
        <begin position="70"/>
        <end position="90"/>
    </location>
</feature>
<evidence type="ECO:0000313" key="2">
    <source>
        <dbReference type="EMBL" id="KAK7696066.1"/>
    </source>
</evidence>
<dbReference type="AlphaFoldDB" id="A0AAW0GRE6"/>
<reference evidence="2 3" key="1">
    <citation type="submission" date="2022-09" db="EMBL/GenBank/DDBJ databases">
        <authorList>
            <person name="Palmer J.M."/>
        </authorList>
    </citation>
    <scope>NUCLEOTIDE SEQUENCE [LARGE SCALE GENOMIC DNA]</scope>
    <source>
        <strain evidence="2 3">DSM 7382</strain>
    </source>
</reference>
<evidence type="ECO:0000313" key="3">
    <source>
        <dbReference type="Proteomes" id="UP001385951"/>
    </source>
</evidence>
<comment type="caution">
    <text evidence="2">The sequence shown here is derived from an EMBL/GenBank/DDBJ whole genome shotgun (WGS) entry which is preliminary data.</text>
</comment>
<organism evidence="2 3">
    <name type="scientific">Cerrena zonata</name>
    <dbReference type="NCBI Taxonomy" id="2478898"/>
    <lineage>
        <taxon>Eukaryota</taxon>
        <taxon>Fungi</taxon>
        <taxon>Dikarya</taxon>
        <taxon>Basidiomycota</taxon>
        <taxon>Agaricomycotina</taxon>
        <taxon>Agaricomycetes</taxon>
        <taxon>Polyporales</taxon>
        <taxon>Cerrenaceae</taxon>
        <taxon>Cerrena</taxon>
    </lineage>
</organism>
<feature type="compositionally biased region" description="Basic residues" evidence="1">
    <location>
        <begin position="259"/>
        <end position="270"/>
    </location>
</feature>
<feature type="region of interest" description="Disordered" evidence="1">
    <location>
        <begin position="61"/>
        <end position="145"/>
    </location>
</feature>
<feature type="compositionally biased region" description="Basic and acidic residues" evidence="1">
    <location>
        <begin position="319"/>
        <end position="340"/>
    </location>
</feature>
<name>A0AAW0GRE6_9APHY</name>
<feature type="compositionally biased region" description="Acidic residues" evidence="1">
    <location>
        <begin position="205"/>
        <end position="235"/>
    </location>
</feature>
<gene>
    <name evidence="2" type="ORF">QCA50_000708</name>
</gene>